<keyword evidence="5" id="KW-1185">Reference proteome</keyword>
<reference evidence="4" key="1">
    <citation type="submission" date="2023-03" db="EMBL/GenBank/DDBJ databases">
        <title>Massive genome expansion in bonnet fungi (Mycena s.s.) driven by repeated elements and novel gene families across ecological guilds.</title>
        <authorList>
            <consortium name="Lawrence Berkeley National Laboratory"/>
            <person name="Harder C.B."/>
            <person name="Miyauchi S."/>
            <person name="Viragh M."/>
            <person name="Kuo A."/>
            <person name="Thoen E."/>
            <person name="Andreopoulos B."/>
            <person name="Lu D."/>
            <person name="Skrede I."/>
            <person name="Drula E."/>
            <person name="Henrissat B."/>
            <person name="Morin E."/>
            <person name="Kohler A."/>
            <person name="Barry K."/>
            <person name="LaButti K."/>
            <person name="Morin E."/>
            <person name="Salamov A."/>
            <person name="Lipzen A."/>
            <person name="Mereny Z."/>
            <person name="Hegedus B."/>
            <person name="Baldrian P."/>
            <person name="Stursova M."/>
            <person name="Weitz H."/>
            <person name="Taylor A."/>
            <person name="Grigoriev I.V."/>
            <person name="Nagy L.G."/>
            <person name="Martin F."/>
            <person name="Kauserud H."/>
        </authorList>
    </citation>
    <scope>NUCLEOTIDE SEQUENCE</scope>
    <source>
        <strain evidence="4">9144</strain>
    </source>
</reference>
<feature type="transmembrane region" description="Helical" evidence="2">
    <location>
        <begin position="191"/>
        <end position="212"/>
    </location>
</feature>
<keyword evidence="2" id="KW-0812">Transmembrane</keyword>
<accession>A0AAD6VE63</accession>
<evidence type="ECO:0000256" key="2">
    <source>
        <dbReference type="SAM" id="Phobius"/>
    </source>
</evidence>
<gene>
    <name evidence="4" type="ORF">GGX14DRAFT_394867</name>
</gene>
<dbReference type="EMBL" id="JARJCW010000029">
    <property type="protein sequence ID" value="KAJ7210069.1"/>
    <property type="molecule type" value="Genomic_DNA"/>
</dbReference>
<dbReference type="InterPro" id="IPR045339">
    <property type="entry name" value="DUF6534"/>
</dbReference>
<protein>
    <recommendedName>
        <fullName evidence="3">DUF6534 domain-containing protein</fullName>
    </recommendedName>
</protein>
<dbReference type="Pfam" id="PF20152">
    <property type="entry name" value="DUF6534"/>
    <property type="match status" value="1"/>
</dbReference>
<feature type="transmembrane region" description="Helical" evidence="2">
    <location>
        <begin position="232"/>
        <end position="251"/>
    </location>
</feature>
<name>A0AAD6VE63_9AGAR</name>
<feature type="transmembrane region" description="Helical" evidence="2">
    <location>
        <begin position="30"/>
        <end position="47"/>
    </location>
</feature>
<comment type="caution">
    <text evidence="4">The sequence shown here is derived from an EMBL/GenBank/DDBJ whole genome shotgun (WGS) entry which is preliminary data.</text>
</comment>
<sequence>MSDPSNNDTAPSVLAFDPVPVIGPYFLGNSLNYLLMGALAVQTYIYWQNFEHDKKATKWLGKSANDKAANFAMGFATQEAWYFSVENWGNFAALGSGPWSGDVHVIAVGVVSAIVQIFYAVRLSTLRKSIITKLLTGLIVLLALAQSTAAIVGTALVRKMTLRQTTSSPNIYAQIAKIPTQFELLKLHPVYSFWLVASFVTDILIAGSMIWILYTSKNMTFTPTTNSLLDRLIINTWVHHLAFSIAILRLISILESVQTGIVTVACAGVTLVLFLKSTDTVYYGIPLYMLGKLYSNSLVATLNARKSPTRAGLWDAVELHLSLPADTASASPRDRTGPTSPWGKNSVKEVQK</sequence>
<evidence type="ECO:0000313" key="5">
    <source>
        <dbReference type="Proteomes" id="UP001219525"/>
    </source>
</evidence>
<keyword evidence="2" id="KW-0472">Membrane</keyword>
<dbReference type="Proteomes" id="UP001219525">
    <property type="component" value="Unassembled WGS sequence"/>
</dbReference>
<feature type="transmembrane region" description="Helical" evidence="2">
    <location>
        <begin position="134"/>
        <end position="157"/>
    </location>
</feature>
<feature type="region of interest" description="Disordered" evidence="1">
    <location>
        <begin position="327"/>
        <end position="352"/>
    </location>
</feature>
<organism evidence="4 5">
    <name type="scientific">Mycena pura</name>
    <dbReference type="NCBI Taxonomy" id="153505"/>
    <lineage>
        <taxon>Eukaryota</taxon>
        <taxon>Fungi</taxon>
        <taxon>Dikarya</taxon>
        <taxon>Basidiomycota</taxon>
        <taxon>Agaricomycotina</taxon>
        <taxon>Agaricomycetes</taxon>
        <taxon>Agaricomycetidae</taxon>
        <taxon>Agaricales</taxon>
        <taxon>Marasmiineae</taxon>
        <taxon>Mycenaceae</taxon>
        <taxon>Mycena</taxon>
    </lineage>
</organism>
<dbReference type="PANTHER" id="PTHR40465">
    <property type="entry name" value="CHROMOSOME 1, WHOLE GENOME SHOTGUN SEQUENCE"/>
    <property type="match status" value="1"/>
</dbReference>
<feature type="transmembrane region" description="Helical" evidence="2">
    <location>
        <begin position="257"/>
        <end position="275"/>
    </location>
</feature>
<dbReference type="PANTHER" id="PTHR40465:SF1">
    <property type="entry name" value="DUF6534 DOMAIN-CONTAINING PROTEIN"/>
    <property type="match status" value="1"/>
</dbReference>
<feature type="transmembrane region" description="Helical" evidence="2">
    <location>
        <begin position="104"/>
        <end position="122"/>
    </location>
</feature>
<proteinExistence type="predicted"/>
<dbReference type="AlphaFoldDB" id="A0AAD6VE63"/>
<evidence type="ECO:0000313" key="4">
    <source>
        <dbReference type="EMBL" id="KAJ7210069.1"/>
    </source>
</evidence>
<evidence type="ECO:0000259" key="3">
    <source>
        <dbReference type="Pfam" id="PF20152"/>
    </source>
</evidence>
<keyword evidence="2" id="KW-1133">Transmembrane helix</keyword>
<evidence type="ECO:0000256" key="1">
    <source>
        <dbReference type="SAM" id="MobiDB-lite"/>
    </source>
</evidence>
<feature type="domain" description="DUF6534" evidence="3">
    <location>
        <begin position="198"/>
        <end position="307"/>
    </location>
</feature>
<feature type="transmembrane region" description="Helical" evidence="2">
    <location>
        <begin position="68"/>
        <end position="84"/>
    </location>
</feature>